<evidence type="ECO:0000259" key="1">
    <source>
        <dbReference type="Pfam" id="PF00561"/>
    </source>
</evidence>
<feature type="domain" description="AB hydrolase-1" evidence="1">
    <location>
        <begin position="20"/>
        <end position="249"/>
    </location>
</feature>
<dbReference type="InterPro" id="IPR029058">
    <property type="entry name" value="AB_hydrolase_fold"/>
</dbReference>
<dbReference type="SUPFAM" id="SSF53474">
    <property type="entry name" value="alpha/beta-Hydrolases"/>
    <property type="match status" value="1"/>
</dbReference>
<keyword evidence="2" id="KW-0378">Hydrolase</keyword>
<dbReference type="Gene3D" id="3.40.50.1820">
    <property type="entry name" value="alpha/beta hydrolase"/>
    <property type="match status" value="1"/>
</dbReference>
<evidence type="ECO:0000313" key="2">
    <source>
        <dbReference type="EMBL" id="MBD3867304.1"/>
    </source>
</evidence>
<dbReference type="EMBL" id="JACXWD010000008">
    <property type="protein sequence ID" value="MBD3867304.1"/>
    <property type="molecule type" value="Genomic_DNA"/>
</dbReference>
<organism evidence="2 3">
    <name type="scientific">Candidatus Polarisedimenticola svalbardensis</name>
    <dbReference type="NCBI Taxonomy" id="2886004"/>
    <lineage>
        <taxon>Bacteria</taxon>
        <taxon>Pseudomonadati</taxon>
        <taxon>Acidobacteriota</taxon>
        <taxon>Candidatus Polarisedimenticolia</taxon>
        <taxon>Candidatus Polarisedimenticolales</taxon>
        <taxon>Candidatus Polarisedimenticolaceae</taxon>
        <taxon>Candidatus Polarisedimenticola</taxon>
    </lineage>
</organism>
<dbReference type="AlphaFoldDB" id="A0A8J7CDV5"/>
<dbReference type="InterPro" id="IPR000073">
    <property type="entry name" value="AB_hydrolase_1"/>
</dbReference>
<dbReference type="PANTHER" id="PTHR43798">
    <property type="entry name" value="MONOACYLGLYCEROL LIPASE"/>
    <property type="match status" value="1"/>
</dbReference>
<name>A0A8J7CDV5_9BACT</name>
<protein>
    <submittedName>
        <fullName evidence="2">Alpha/beta fold hydrolase</fullName>
    </submittedName>
</protein>
<sequence length="266" mass="29065">MARVERNTSSIYYEVTGSGPAIVLGHSFLCSGKMWEPQIQPLSWGYQVINVDLRGHGRSGIMDQPFDLYDLVDDVLFVLDHLAVEQAVWAGLSIGGMVALRAALVARERVAGLILLDTDAGAETRVNRLKFGTMVAVTRLLGTGSLVPQVARMFFGRQTRSLNPGLVEEWKEHFSNVPLPAILRTVQALKERDSILERLCEITVPALVIVGEQDRLLPPACSREIVELLNDASLAVIANAGHLPTLERPEATTSAMLSFLGGLQVR</sequence>
<gene>
    <name evidence="2" type="ORF">IFK94_04180</name>
</gene>
<dbReference type="GO" id="GO:0016787">
    <property type="term" value="F:hydrolase activity"/>
    <property type="evidence" value="ECO:0007669"/>
    <property type="project" value="UniProtKB-KW"/>
</dbReference>
<proteinExistence type="predicted"/>
<evidence type="ECO:0000313" key="3">
    <source>
        <dbReference type="Proteomes" id="UP000648239"/>
    </source>
</evidence>
<comment type="caution">
    <text evidence="2">The sequence shown here is derived from an EMBL/GenBank/DDBJ whole genome shotgun (WGS) entry which is preliminary data.</text>
</comment>
<dbReference type="Proteomes" id="UP000648239">
    <property type="component" value="Unassembled WGS sequence"/>
</dbReference>
<dbReference type="PRINTS" id="PR00412">
    <property type="entry name" value="EPOXHYDRLASE"/>
</dbReference>
<dbReference type="Pfam" id="PF00561">
    <property type="entry name" value="Abhydrolase_1"/>
    <property type="match status" value="1"/>
</dbReference>
<dbReference type="InterPro" id="IPR000639">
    <property type="entry name" value="Epox_hydrolase-like"/>
</dbReference>
<accession>A0A8J7CDV5</accession>
<dbReference type="PRINTS" id="PR00111">
    <property type="entry name" value="ABHYDROLASE"/>
</dbReference>
<dbReference type="InterPro" id="IPR050266">
    <property type="entry name" value="AB_hydrolase_sf"/>
</dbReference>
<reference evidence="2 3" key="1">
    <citation type="submission" date="2020-08" db="EMBL/GenBank/DDBJ databases">
        <title>Acidobacteriota in marine sediments use diverse sulfur dissimilation pathways.</title>
        <authorList>
            <person name="Wasmund K."/>
        </authorList>
    </citation>
    <scope>NUCLEOTIDE SEQUENCE [LARGE SCALE GENOMIC DNA]</scope>
    <source>
        <strain evidence="2">MAG AM4</strain>
    </source>
</reference>